<gene>
    <name evidence="1" type="ORF">POM88_032593</name>
</gene>
<accession>A0AAD8I0F8</accession>
<reference evidence="1" key="2">
    <citation type="submission" date="2023-05" db="EMBL/GenBank/DDBJ databases">
        <authorList>
            <person name="Schelkunov M.I."/>
        </authorList>
    </citation>
    <scope>NUCLEOTIDE SEQUENCE</scope>
    <source>
        <strain evidence="1">Hsosn_3</strain>
        <tissue evidence="1">Leaf</tissue>
    </source>
</reference>
<reference evidence="1" key="1">
    <citation type="submission" date="2023-02" db="EMBL/GenBank/DDBJ databases">
        <title>Genome of toxic invasive species Heracleum sosnowskyi carries increased number of genes despite the absence of recent whole-genome duplications.</title>
        <authorList>
            <person name="Schelkunov M."/>
            <person name="Shtratnikova V."/>
            <person name="Makarenko M."/>
            <person name="Klepikova A."/>
            <person name="Omelchenko D."/>
            <person name="Novikova G."/>
            <person name="Obukhova E."/>
            <person name="Bogdanov V."/>
            <person name="Penin A."/>
            <person name="Logacheva M."/>
        </authorList>
    </citation>
    <scope>NUCLEOTIDE SEQUENCE</scope>
    <source>
        <strain evidence="1">Hsosn_3</strain>
        <tissue evidence="1">Leaf</tissue>
    </source>
</reference>
<protein>
    <submittedName>
        <fullName evidence="1">Uncharacterized protein</fullName>
    </submittedName>
</protein>
<dbReference type="EMBL" id="JAUIZM010000007">
    <property type="protein sequence ID" value="KAK1376400.1"/>
    <property type="molecule type" value="Genomic_DNA"/>
</dbReference>
<proteinExistence type="predicted"/>
<dbReference type="AlphaFoldDB" id="A0AAD8I0F8"/>
<keyword evidence="2" id="KW-1185">Reference proteome</keyword>
<organism evidence="1 2">
    <name type="scientific">Heracleum sosnowskyi</name>
    <dbReference type="NCBI Taxonomy" id="360622"/>
    <lineage>
        <taxon>Eukaryota</taxon>
        <taxon>Viridiplantae</taxon>
        <taxon>Streptophyta</taxon>
        <taxon>Embryophyta</taxon>
        <taxon>Tracheophyta</taxon>
        <taxon>Spermatophyta</taxon>
        <taxon>Magnoliopsida</taxon>
        <taxon>eudicotyledons</taxon>
        <taxon>Gunneridae</taxon>
        <taxon>Pentapetalae</taxon>
        <taxon>asterids</taxon>
        <taxon>campanulids</taxon>
        <taxon>Apiales</taxon>
        <taxon>Apiaceae</taxon>
        <taxon>Apioideae</taxon>
        <taxon>apioid superclade</taxon>
        <taxon>Tordylieae</taxon>
        <taxon>Tordyliinae</taxon>
        <taxon>Heracleum</taxon>
    </lineage>
</organism>
<name>A0AAD8I0F8_9APIA</name>
<dbReference type="Proteomes" id="UP001237642">
    <property type="component" value="Unassembled WGS sequence"/>
</dbReference>
<evidence type="ECO:0000313" key="2">
    <source>
        <dbReference type="Proteomes" id="UP001237642"/>
    </source>
</evidence>
<sequence length="253" mass="29523">MVKREATSISLGKSLIPIKCKKKKSSDGKKNKAEGKLIIKKKKNHKVGEVLKNIRFVLQRCSNFIKNKKVKKSFHSSNSEYDVISSYDEEAKLLLCQLEDEEKKADYKQSKRSRKRRNKRKQQLLLQVEELHNIIPVKEGDTVDIFPLLFPKHRHYLLKSNSNQLVKADDLQGKLIVLFFANLYHSTWEQDAFCLIDVYNQIHHKSHFEREYVISNDGRQVPILSLEDKILQALFISLDLETLPKEYCGIVWG</sequence>
<evidence type="ECO:0000313" key="1">
    <source>
        <dbReference type="EMBL" id="KAK1376400.1"/>
    </source>
</evidence>
<comment type="caution">
    <text evidence="1">The sequence shown here is derived from an EMBL/GenBank/DDBJ whole genome shotgun (WGS) entry which is preliminary data.</text>
</comment>